<dbReference type="Pfam" id="PF17963">
    <property type="entry name" value="Big_9"/>
    <property type="match status" value="2"/>
</dbReference>
<accession>A0A1V1P2U4</accession>
<dbReference type="AlphaFoldDB" id="A0A1V1P2U4"/>
<dbReference type="Gene3D" id="2.60.40.2810">
    <property type="match status" value="1"/>
</dbReference>
<feature type="domain" description="RCC1-like" evidence="3">
    <location>
        <begin position="22"/>
        <end position="285"/>
    </location>
</feature>
<dbReference type="PANTHER" id="PTHR22872:SF2">
    <property type="entry name" value="INHIBITOR OF BRUTON TYROSINE KINASE"/>
    <property type="match status" value="1"/>
</dbReference>
<dbReference type="Pfam" id="PF00415">
    <property type="entry name" value="RCC1"/>
    <property type="match status" value="1"/>
</dbReference>
<reference evidence="5" key="1">
    <citation type="submission" date="2012-11" db="EMBL/GenBank/DDBJ databases">
        <authorList>
            <person name="Lucero-Rivera Y.E."/>
            <person name="Tovar-Ramirez D."/>
        </authorList>
    </citation>
    <scope>NUCLEOTIDE SEQUENCE [LARGE SCALE GENOMIC DNA]</scope>
    <source>
        <strain evidence="5">Araruama</strain>
    </source>
</reference>
<protein>
    <submittedName>
        <fullName evidence="4">Regulator of chromosome condensation RCC1</fullName>
    </submittedName>
</protein>
<proteinExistence type="predicted"/>
<dbReference type="PRINTS" id="PR00633">
    <property type="entry name" value="RCCNDNSATION"/>
</dbReference>
<dbReference type="SUPFAM" id="SSF50985">
    <property type="entry name" value="RCC1/BLIP-II"/>
    <property type="match status" value="2"/>
</dbReference>
<dbReference type="PANTHER" id="PTHR22872">
    <property type="entry name" value="BTK-BINDING PROTEIN-RELATED"/>
    <property type="match status" value="1"/>
</dbReference>
<feature type="signal peptide" evidence="2">
    <location>
        <begin position="1"/>
        <end position="22"/>
    </location>
</feature>
<evidence type="ECO:0000259" key="3">
    <source>
        <dbReference type="Pfam" id="PF25390"/>
    </source>
</evidence>
<dbReference type="PROSITE" id="PS50012">
    <property type="entry name" value="RCC1_3"/>
    <property type="match status" value="6"/>
</dbReference>
<dbReference type="EMBL" id="ATBP01000716">
    <property type="protein sequence ID" value="ETR69177.1"/>
    <property type="molecule type" value="Genomic_DNA"/>
</dbReference>
<dbReference type="PROSITE" id="PS00626">
    <property type="entry name" value="RCC1_2"/>
    <property type="match status" value="2"/>
</dbReference>
<dbReference type="Gene3D" id="2.130.10.30">
    <property type="entry name" value="Regulator of chromosome condensation 1/beta-lactamase-inhibitor protein II"/>
    <property type="match status" value="2"/>
</dbReference>
<comment type="caution">
    <text evidence="4">The sequence shown here is derived from an EMBL/GenBank/DDBJ whole genome shotgun (WGS) entry which is preliminary data.</text>
</comment>
<evidence type="ECO:0000313" key="5">
    <source>
        <dbReference type="Proteomes" id="UP000189670"/>
    </source>
</evidence>
<dbReference type="InterPro" id="IPR000408">
    <property type="entry name" value="Reg_chr_condens"/>
</dbReference>
<dbReference type="InterPro" id="IPR051625">
    <property type="entry name" value="Signaling_Regulatory_Domain"/>
</dbReference>
<keyword evidence="2" id="KW-0732">Signal</keyword>
<organism evidence="4 5">
    <name type="scientific">Candidatus Magnetoglobus multicellularis str. Araruama</name>
    <dbReference type="NCBI Taxonomy" id="890399"/>
    <lineage>
        <taxon>Bacteria</taxon>
        <taxon>Pseudomonadati</taxon>
        <taxon>Thermodesulfobacteriota</taxon>
        <taxon>Desulfobacteria</taxon>
        <taxon>Desulfobacterales</taxon>
        <taxon>Desulfobacteraceae</taxon>
        <taxon>Candidatus Magnetoglobus</taxon>
    </lineage>
</organism>
<dbReference type="Gene3D" id="2.60.40.3440">
    <property type="match status" value="1"/>
</dbReference>
<name>A0A1V1P2U4_9BACT</name>
<dbReference type="InterPro" id="IPR058923">
    <property type="entry name" value="RCC1-like_dom"/>
</dbReference>
<dbReference type="Proteomes" id="UP000189670">
    <property type="component" value="Unassembled WGS sequence"/>
</dbReference>
<evidence type="ECO:0000313" key="4">
    <source>
        <dbReference type="EMBL" id="ETR69177.1"/>
    </source>
</evidence>
<sequence>MKNNLSILLLILLFLIITSAKASTIKSKVVQIDAGFVFSIALKDDGTVWAWGSNSSGNLGDGTTIYRSNPVQVIELSNVISITAGSNHSLAIKNDGSVWSWGFNCSGQLGDGTNSDKKFPVKVPGLTNVCMIDAGIHYSLALKMDGTVWAWGSNSYGQLGDGSTQNSFSPIKVSELSNVIMLAAGACHAFALKDDGTVWAWGNNGSGRLGDGTKIHRSKPVQVVSLSNIIMFSANSFHSLALDIDGTVWAWGNNGSGRLGDGTTQNSYNPIPVPGLSNIVTITGGYAHSLALKNDGTVWVWGYNNHGQLGDGTHTTKNTPVQLPEFTNVKMLDCADFHSLALKDDCSVWAWGHNAFGQLGDGTTISKKRPVKVSYFSNMPPTVADKEISLHEDALIYILLKGNDPENKPLSYSFVSLPTHGRIQIDGDIATYTPHPNYFGMDRFTYKAMDSYYDSNIADVVLTIINTPDPPVAKSFTIQTNENVPYTIIFQEYDVDGDQLTCHIISQPQHGNISDSFPSLLYIPDDWYWGTDRFVYKLSDGSSESLTAIVTIEIKQATSYPLILETNTNYGLIVLNGESVLCPYSKTFAVNDRVTVEAISTDDHIFDGWTVNHQTFMENPKTITMTTCQIITVHFVPPKITAKFLGHESIKIDNQTYSLPFEKSYYKGSSLIVDALPHNRFIKWIGDITETQNPIEINCQSDITIGAIFTNPFEWTASLIAETTDLAQTYTDHIQIGVSILPQNEPYVFTDIYACRFISYGSDWQQYQKIFRLMTPMNSNG</sequence>
<keyword evidence="1" id="KW-0677">Repeat</keyword>
<dbReference type="InterPro" id="IPR009091">
    <property type="entry name" value="RCC1/BLIP-II"/>
</dbReference>
<gene>
    <name evidence="4" type="ORF">OMM_04101</name>
</gene>
<feature type="chain" id="PRO_5010693843" evidence="2">
    <location>
        <begin position="23"/>
        <end position="781"/>
    </location>
</feature>
<evidence type="ECO:0000256" key="1">
    <source>
        <dbReference type="ARBA" id="ARBA00022737"/>
    </source>
</evidence>
<evidence type="ECO:0000256" key="2">
    <source>
        <dbReference type="SAM" id="SignalP"/>
    </source>
</evidence>
<dbReference type="Pfam" id="PF25390">
    <property type="entry name" value="WD40_RLD"/>
    <property type="match status" value="1"/>
</dbReference>